<evidence type="ECO:0000313" key="3">
    <source>
        <dbReference type="Proteomes" id="UP001528411"/>
    </source>
</evidence>
<dbReference type="EMBL" id="JAQOMS010000002">
    <property type="protein sequence ID" value="MDC2889592.1"/>
    <property type="molecule type" value="Genomic_DNA"/>
</dbReference>
<dbReference type="RefSeq" id="WP_272180993.1">
    <property type="nucleotide sequence ID" value="NZ_JAQOMS010000002.1"/>
</dbReference>
<organism evidence="2 3">
    <name type="scientific">Psychrosphaera algicola</name>
    <dbReference type="NCBI Taxonomy" id="3023714"/>
    <lineage>
        <taxon>Bacteria</taxon>
        <taxon>Pseudomonadati</taxon>
        <taxon>Pseudomonadota</taxon>
        <taxon>Gammaproteobacteria</taxon>
        <taxon>Alteromonadales</taxon>
        <taxon>Pseudoalteromonadaceae</taxon>
        <taxon>Psychrosphaera</taxon>
    </lineage>
</organism>
<dbReference type="InterPro" id="IPR007690">
    <property type="entry name" value="T2SS_GspM"/>
</dbReference>
<comment type="caution">
    <text evidence="2">The sequence shown here is derived from an EMBL/GenBank/DDBJ whole genome shotgun (WGS) entry which is preliminary data.</text>
</comment>
<name>A0ABT5FF79_9GAMM</name>
<keyword evidence="1" id="KW-0812">Transmembrane</keyword>
<evidence type="ECO:0000313" key="2">
    <source>
        <dbReference type="EMBL" id="MDC2889592.1"/>
    </source>
</evidence>
<keyword evidence="3" id="KW-1185">Reference proteome</keyword>
<keyword evidence="1" id="KW-0472">Membrane</keyword>
<sequence length="88" mass="9977">MSKWQEYSDKFLELSQREKIIISGCGVFLTAYLVFILLIESQVAVLNKSQSALLKHNASLANVRAQIEEVKQALKNDPNDQVKKILND</sequence>
<dbReference type="PROSITE" id="PS00414">
    <property type="entry name" value="PROFILIN"/>
    <property type="match status" value="1"/>
</dbReference>
<proteinExistence type="predicted"/>
<dbReference type="Pfam" id="PF04612">
    <property type="entry name" value="T2SSM"/>
    <property type="match status" value="1"/>
</dbReference>
<keyword evidence="1" id="KW-1133">Transmembrane helix</keyword>
<feature type="transmembrane region" description="Helical" evidence="1">
    <location>
        <begin position="20"/>
        <end position="39"/>
    </location>
</feature>
<evidence type="ECO:0000256" key="1">
    <source>
        <dbReference type="SAM" id="Phobius"/>
    </source>
</evidence>
<gene>
    <name evidence="2" type="primary">gspM</name>
    <name evidence="2" type="ORF">PN838_13425</name>
</gene>
<accession>A0ABT5FF79</accession>
<protein>
    <submittedName>
        <fullName evidence="2">Type II secretion system protein GspM</fullName>
    </submittedName>
</protein>
<reference evidence="2 3" key="1">
    <citation type="submission" date="2023-01" db="EMBL/GenBank/DDBJ databases">
        <title>Psychrosphaera sp. nov., isolated from marine algae.</title>
        <authorList>
            <person name="Bayburt H."/>
            <person name="Choi B.J."/>
            <person name="Kim J.M."/>
            <person name="Choi D.G."/>
            <person name="Jeon C.O."/>
        </authorList>
    </citation>
    <scope>NUCLEOTIDE SEQUENCE [LARGE SCALE GENOMIC DNA]</scope>
    <source>
        <strain evidence="2 3">G1-22</strain>
    </source>
</reference>
<dbReference type="Proteomes" id="UP001528411">
    <property type="component" value="Unassembled WGS sequence"/>
</dbReference>
<dbReference type="InterPro" id="IPR027310">
    <property type="entry name" value="Profilin_CS"/>
</dbReference>